<evidence type="ECO:0000256" key="2">
    <source>
        <dbReference type="SAM" id="MobiDB-lite"/>
    </source>
</evidence>
<feature type="coiled-coil region" evidence="1">
    <location>
        <begin position="211"/>
        <end position="255"/>
    </location>
</feature>
<accession>R9PSU5</accession>
<feature type="region of interest" description="Disordered" evidence="2">
    <location>
        <begin position="91"/>
        <end position="112"/>
    </location>
</feature>
<feature type="transmembrane region" description="Helical" evidence="3">
    <location>
        <begin position="152"/>
        <end position="171"/>
    </location>
</feature>
<evidence type="ECO:0000256" key="3">
    <source>
        <dbReference type="SAM" id="Phobius"/>
    </source>
</evidence>
<keyword evidence="5" id="KW-1185">Reference proteome</keyword>
<name>R9PSU5_AGAAL</name>
<proteinExistence type="predicted"/>
<feature type="compositionally biased region" description="Polar residues" evidence="2">
    <location>
        <begin position="182"/>
        <end position="200"/>
    </location>
</feature>
<keyword evidence="3" id="KW-0472">Membrane</keyword>
<dbReference type="RefSeq" id="WP_016401049.1">
    <property type="nucleotide sequence ID" value="NZ_BARX01000007.1"/>
</dbReference>
<evidence type="ECO:0000313" key="4">
    <source>
        <dbReference type="EMBL" id="GAD01281.1"/>
    </source>
</evidence>
<feature type="region of interest" description="Disordered" evidence="2">
    <location>
        <begin position="179"/>
        <end position="200"/>
    </location>
</feature>
<comment type="caution">
    <text evidence="4">The sequence shown here is derived from an EMBL/GenBank/DDBJ whole genome shotgun (WGS) entry which is preliminary data.</text>
</comment>
<sequence>MSTRLKSALLINLICLLVVASVTALALPFLYQQQKANTEKEVTTALSLFEISARRAVNIQNKAVLKELAEELLKSPSVNYVKVTDQSSRTVMAEAGTPRKKQQNDGKQTNKLAAKVDNQKRSSTQINPIAWVEIEFSNPTNVYHWLLPHRLVVFRLLAGILLLQILLSVFVSRMFTTAPAKPTSNKPVSSKQQAKQDPVISSSKTAVDITNAKLSKELQTAKAQHKKDKQKVKQLVELSNRANSLKKALLEHANNAAFIVDEHNHVIEASKIGLNYLNVSKAKLININLNKHYSVPSLDNTQDGEFMELLVSYPEEFCLLVKANKTGKTYAATHLALPFSEDSLYLVSINPVSQNNQTLQAKQNTKQILQNLTPSDLYSPLKAGCLDALNQLNKASLLAPNEHSDRERLDAQLRLSTLIRSLPWQQQEASIKLKAESVLDVLEQRLGQFSALYQAKELHWALVVSPKISSQYMLNRAHLTAILDLQLYLISLYPASSQVLIQLQVEDQQLAFSVDSENAGQLSALQQSIIALSAALVKQINGRQQQNQDSLSICLNYETVASNQLVESPSDEVQYFAVDFADEFFQRCISIQLQLLSAELVELNQIEDVSANHKVTVITDKPERSLELEDQGIKLKILLVAEQLPSPTQVDSSLAPLFCLKHQLCSFLMASFFQRHSDKEEQQTIEDLAEVAIAASSEDEPNTPSNFSIASFSQSKHRFEHLSTHIGDIAIKWQHRAWQEAYNQIKNLGTVDYLLLESSELTPIRVQQIQQYKPELRLLLLVNNAKDFDATDLAGLHYYLISESNTESDIRDVLVLNQHFGQALEGLCADEQLLSSHALSEYSYLRLIESLSGLSPSEPKPKPDNQAVASPTKADNEPYLLALKNVFGIENKNRSSLIVEFAKQQRWKEAQEQVQQLAFGAEKFASDKLNQQVSEISEAVFKQDETALTSALEQLG</sequence>
<dbReference type="AlphaFoldDB" id="R9PSU5"/>
<evidence type="ECO:0000313" key="5">
    <source>
        <dbReference type="Proteomes" id="UP000014461"/>
    </source>
</evidence>
<reference evidence="4" key="1">
    <citation type="journal article" date="2013" name="Genome Announc.">
        <title>Draft Genome Sequence of Agarivorans albus Strain MKT 106T, an Agarolytic Marine Bacterium.</title>
        <authorList>
            <person name="Yasuike M."/>
            <person name="Nakamura Y."/>
            <person name="Kai W."/>
            <person name="Fujiwara A."/>
            <person name="Fukui Y."/>
            <person name="Satomi M."/>
            <person name="Sano M."/>
        </authorList>
    </citation>
    <scope>NUCLEOTIDE SEQUENCE [LARGE SCALE GENOMIC DNA]</scope>
</reference>
<evidence type="ECO:0000256" key="1">
    <source>
        <dbReference type="SAM" id="Coils"/>
    </source>
</evidence>
<gene>
    <name evidence="4" type="ORF">AALB_1361</name>
</gene>
<keyword evidence="3" id="KW-1133">Transmembrane helix</keyword>
<protein>
    <submittedName>
        <fullName evidence="4">Uncharacterized protein</fullName>
    </submittedName>
</protein>
<organism evidence="4 5">
    <name type="scientific">Agarivorans albus MKT 106</name>
    <dbReference type="NCBI Taxonomy" id="1331007"/>
    <lineage>
        <taxon>Bacteria</taxon>
        <taxon>Pseudomonadati</taxon>
        <taxon>Pseudomonadota</taxon>
        <taxon>Gammaproteobacteria</taxon>
        <taxon>Alteromonadales</taxon>
        <taxon>Alteromonadaceae</taxon>
        <taxon>Agarivorans</taxon>
    </lineage>
</organism>
<keyword evidence="3" id="KW-0812">Transmembrane</keyword>
<keyword evidence="1" id="KW-0175">Coiled coil</keyword>
<dbReference type="EMBL" id="BARX01000007">
    <property type="protein sequence ID" value="GAD01281.1"/>
    <property type="molecule type" value="Genomic_DNA"/>
</dbReference>
<dbReference type="OrthoDB" id="6377508at2"/>
<dbReference type="Proteomes" id="UP000014461">
    <property type="component" value="Unassembled WGS sequence"/>
</dbReference>